<reference evidence="3" key="2">
    <citation type="submission" date="2019-07" db="EMBL/GenBank/DDBJ databases">
        <authorList>
            <person name="Yang Y."/>
            <person name="Bocs S."/>
            <person name="Baudouin L."/>
        </authorList>
    </citation>
    <scope>NUCLEOTIDE SEQUENCE</scope>
    <source>
        <tissue evidence="3">Spear leaf of Hainan Tall coconut</tissue>
    </source>
</reference>
<comment type="caution">
    <text evidence="3">The sequence shown here is derived from an EMBL/GenBank/DDBJ whole genome shotgun (WGS) entry which is preliminary data.</text>
</comment>
<evidence type="ECO:0000256" key="1">
    <source>
        <dbReference type="ARBA" id="ARBA00022701"/>
    </source>
</evidence>
<evidence type="ECO:0000313" key="4">
    <source>
        <dbReference type="Proteomes" id="UP000797356"/>
    </source>
</evidence>
<dbReference type="GO" id="GO:0005874">
    <property type="term" value="C:microtubule"/>
    <property type="evidence" value="ECO:0007669"/>
    <property type="project" value="UniProtKB-KW"/>
</dbReference>
<accession>A0A8K0ITC0</accession>
<evidence type="ECO:0000313" key="3">
    <source>
        <dbReference type="EMBL" id="KAG1366550.1"/>
    </source>
</evidence>
<gene>
    <name evidence="3" type="ORF">COCNU_13G003400</name>
</gene>
<keyword evidence="1" id="KW-0493">Microtubule</keyword>
<dbReference type="AlphaFoldDB" id="A0A8K0ITC0"/>
<sequence length="59" mass="6798">MDQNASEDIGAKRTATSVGLNPILDPLQCLSRWLLELERQQENIIELWFACNVFLVHRT</sequence>
<evidence type="ECO:0000259" key="2">
    <source>
        <dbReference type="Pfam" id="PF11995"/>
    </source>
</evidence>
<reference evidence="3" key="1">
    <citation type="journal article" date="2017" name="Gigascience">
        <title>The genome draft of coconut (Cocos nucifera).</title>
        <authorList>
            <person name="Xiao Y."/>
            <person name="Xu P."/>
            <person name="Fan H."/>
            <person name="Baudouin L."/>
            <person name="Xia W."/>
            <person name="Bocs S."/>
            <person name="Xu J."/>
            <person name="Li Q."/>
            <person name="Guo A."/>
            <person name="Zhou L."/>
            <person name="Li J."/>
            <person name="Wu Y."/>
            <person name="Ma Z."/>
            <person name="Armero A."/>
            <person name="Issali A.E."/>
            <person name="Liu N."/>
            <person name="Peng M."/>
            <person name="Yang Y."/>
        </authorList>
    </citation>
    <scope>NUCLEOTIDE SEQUENCE</scope>
    <source>
        <tissue evidence="3">Spear leaf of Hainan Tall coconut</tissue>
    </source>
</reference>
<dbReference type="Pfam" id="PF11995">
    <property type="entry name" value="DUF3490"/>
    <property type="match status" value="1"/>
</dbReference>
<protein>
    <submittedName>
        <fullName evidence="3">Putative Kinesin-like protein KIN-7F</fullName>
    </submittedName>
</protein>
<dbReference type="Proteomes" id="UP000797356">
    <property type="component" value="Chromosome 13"/>
</dbReference>
<keyword evidence="4" id="KW-1185">Reference proteome</keyword>
<feature type="domain" description="NPK1-activating kinesin-like protein C-terminal" evidence="2">
    <location>
        <begin position="36"/>
        <end position="59"/>
    </location>
</feature>
<dbReference type="InterPro" id="IPR021881">
    <property type="entry name" value="NACK_C"/>
</dbReference>
<name>A0A8K0ITC0_COCNU</name>
<proteinExistence type="predicted"/>
<organism evidence="3 4">
    <name type="scientific">Cocos nucifera</name>
    <name type="common">Coconut palm</name>
    <dbReference type="NCBI Taxonomy" id="13894"/>
    <lineage>
        <taxon>Eukaryota</taxon>
        <taxon>Viridiplantae</taxon>
        <taxon>Streptophyta</taxon>
        <taxon>Embryophyta</taxon>
        <taxon>Tracheophyta</taxon>
        <taxon>Spermatophyta</taxon>
        <taxon>Magnoliopsida</taxon>
        <taxon>Liliopsida</taxon>
        <taxon>Arecaceae</taxon>
        <taxon>Arecoideae</taxon>
        <taxon>Cocoseae</taxon>
        <taxon>Attaleinae</taxon>
        <taxon>Cocos</taxon>
    </lineage>
</organism>
<dbReference type="EMBL" id="CM017884">
    <property type="protein sequence ID" value="KAG1366550.1"/>
    <property type="molecule type" value="Genomic_DNA"/>
</dbReference>